<feature type="domain" description="HNH nuclease" evidence="1">
    <location>
        <begin position="71"/>
        <end position="120"/>
    </location>
</feature>
<gene>
    <name evidence="2" type="ORF">UFOPK4022_00794</name>
</gene>
<dbReference type="EMBL" id="CAFBOY010000112">
    <property type="protein sequence ID" value="CAB5002026.1"/>
    <property type="molecule type" value="Genomic_DNA"/>
</dbReference>
<dbReference type="InterPro" id="IPR052892">
    <property type="entry name" value="NA-targeting_endonuclease"/>
</dbReference>
<dbReference type="CDD" id="cd00085">
    <property type="entry name" value="HNHc"/>
    <property type="match status" value="1"/>
</dbReference>
<protein>
    <submittedName>
        <fullName evidence="2">Unannotated protein</fullName>
    </submittedName>
</protein>
<dbReference type="AlphaFoldDB" id="A0A6J7P9E0"/>
<name>A0A6J7P9E0_9ZZZZ</name>
<accession>A0A6J7P9E0</accession>
<dbReference type="PANTHER" id="PTHR33877">
    <property type="entry name" value="SLL1193 PROTEIN"/>
    <property type="match status" value="1"/>
</dbReference>
<proteinExistence type="predicted"/>
<dbReference type="FunFam" id="1.10.30.50:FF:000001">
    <property type="entry name" value="HNH endonuclease"/>
    <property type="match status" value="1"/>
</dbReference>
<dbReference type="SMART" id="SM00507">
    <property type="entry name" value="HNHc"/>
    <property type="match status" value="1"/>
</dbReference>
<reference evidence="2" key="1">
    <citation type="submission" date="2020-05" db="EMBL/GenBank/DDBJ databases">
        <authorList>
            <person name="Chiriac C."/>
            <person name="Salcher M."/>
            <person name="Ghai R."/>
            <person name="Kavagutti S V."/>
        </authorList>
    </citation>
    <scope>NUCLEOTIDE SEQUENCE</scope>
</reference>
<dbReference type="InterPro" id="IPR003615">
    <property type="entry name" value="HNH_nuc"/>
</dbReference>
<dbReference type="PANTHER" id="PTHR33877:SF2">
    <property type="entry name" value="OS07G0170200 PROTEIN"/>
    <property type="match status" value="1"/>
</dbReference>
<organism evidence="2">
    <name type="scientific">freshwater metagenome</name>
    <dbReference type="NCBI Taxonomy" id="449393"/>
    <lineage>
        <taxon>unclassified sequences</taxon>
        <taxon>metagenomes</taxon>
        <taxon>ecological metagenomes</taxon>
    </lineage>
</organism>
<dbReference type="InterPro" id="IPR029471">
    <property type="entry name" value="HNH_5"/>
</dbReference>
<evidence type="ECO:0000259" key="1">
    <source>
        <dbReference type="SMART" id="SM00507"/>
    </source>
</evidence>
<sequence>MMNRTLVLNATYEPLGVVTDRRALILVLNNRATMIESSGTVLHFATGQLELPLVIRLNKFVKIPYRHAVPLSRRAIFARDGGRCVYCHAPATSIDHVIPRSRGGGHNWENVVSACHKCNHVKADKPLKELGWRLRALPREPVGAAWRILGTGRTESRWLPYLEPFGVAAATA</sequence>
<evidence type="ECO:0000313" key="2">
    <source>
        <dbReference type="EMBL" id="CAB5002026.1"/>
    </source>
</evidence>
<dbReference type="Pfam" id="PF14279">
    <property type="entry name" value="HNH_5"/>
    <property type="match status" value="1"/>
</dbReference>
<dbReference type="Gene3D" id="1.10.30.50">
    <property type="match status" value="1"/>
</dbReference>